<dbReference type="Pfam" id="PF01810">
    <property type="entry name" value="LysE"/>
    <property type="match status" value="1"/>
</dbReference>
<evidence type="ECO:0000256" key="1">
    <source>
        <dbReference type="ARBA" id="ARBA00004651"/>
    </source>
</evidence>
<dbReference type="HOGENOM" id="CLU_079569_2_3_4"/>
<feature type="transmembrane region" description="Helical" evidence="6">
    <location>
        <begin position="6"/>
        <end position="26"/>
    </location>
</feature>
<evidence type="ECO:0000256" key="6">
    <source>
        <dbReference type="SAM" id="Phobius"/>
    </source>
</evidence>
<keyword evidence="5 6" id="KW-0472">Membrane</keyword>
<evidence type="ECO:0000256" key="3">
    <source>
        <dbReference type="ARBA" id="ARBA00022692"/>
    </source>
</evidence>
<dbReference type="KEGG" id="care:LT85_1310"/>
<dbReference type="AlphaFoldDB" id="A0A0A1F6W9"/>
<name>A0A0A1F6W9_9BURK</name>
<dbReference type="EMBL" id="CP009962">
    <property type="protein sequence ID" value="AIY40468.1"/>
    <property type="molecule type" value="Genomic_DNA"/>
</dbReference>
<proteinExistence type="predicted"/>
<keyword evidence="3 6" id="KW-0812">Transmembrane</keyword>
<evidence type="ECO:0000256" key="4">
    <source>
        <dbReference type="ARBA" id="ARBA00022989"/>
    </source>
</evidence>
<sequence length="202" mass="20672">MTQYLIFLLAFAASAALPGPEIAALLSRSISGGLRSSLPLATGIIIGKLIMLSAAVIGLSALLAILGPAFVTLKYAGAAYLVWLGIKKWHKAGEALANATDTPAASIGIEIGLGLAMTITNPLAIAFYMALLPGVINVAGVPLSSYLILCAIIVGVMLAIVIAYGLLAELARKLFRSSRAKANLDRVSGGMMVGVGVILAAR</sequence>
<keyword evidence="8" id="KW-1185">Reference proteome</keyword>
<organism evidence="7 8">
    <name type="scientific">Collimonas arenae</name>
    <dbReference type="NCBI Taxonomy" id="279058"/>
    <lineage>
        <taxon>Bacteria</taxon>
        <taxon>Pseudomonadati</taxon>
        <taxon>Pseudomonadota</taxon>
        <taxon>Betaproteobacteria</taxon>
        <taxon>Burkholderiales</taxon>
        <taxon>Oxalobacteraceae</taxon>
        <taxon>Collimonas</taxon>
    </lineage>
</organism>
<evidence type="ECO:0000256" key="5">
    <source>
        <dbReference type="ARBA" id="ARBA00023136"/>
    </source>
</evidence>
<dbReference type="GO" id="GO:0015171">
    <property type="term" value="F:amino acid transmembrane transporter activity"/>
    <property type="evidence" value="ECO:0007669"/>
    <property type="project" value="TreeGrafter"/>
</dbReference>
<comment type="subcellular location">
    <subcellularLocation>
        <location evidence="1">Cell membrane</location>
        <topology evidence="1">Multi-pass membrane protein</topology>
    </subcellularLocation>
</comment>
<evidence type="ECO:0000256" key="2">
    <source>
        <dbReference type="ARBA" id="ARBA00022475"/>
    </source>
</evidence>
<dbReference type="PANTHER" id="PTHR30086">
    <property type="entry name" value="ARGININE EXPORTER PROTEIN ARGO"/>
    <property type="match status" value="1"/>
</dbReference>
<dbReference type="RefSeq" id="WP_038486775.1">
    <property type="nucleotide sequence ID" value="NZ_CP009962.1"/>
</dbReference>
<feature type="transmembrane region" description="Helical" evidence="6">
    <location>
        <begin position="38"/>
        <end position="59"/>
    </location>
</feature>
<feature type="transmembrane region" description="Helical" evidence="6">
    <location>
        <begin position="65"/>
        <end position="86"/>
    </location>
</feature>
<feature type="transmembrane region" description="Helical" evidence="6">
    <location>
        <begin position="107"/>
        <end position="131"/>
    </location>
</feature>
<accession>A0A0A1F6W9</accession>
<dbReference type="PANTHER" id="PTHR30086:SF20">
    <property type="entry name" value="ARGININE EXPORTER PROTEIN ARGO-RELATED"/>
    <property type="match status" value="1"/>
</dbReference>
<dbReference type="STRING" id="279058.LT85_1310"/>
<evidence type="ECO:0000313" key="8">
    <source>
        <dbReference type="Proteomes" id="UP000030302"/>
    </source>
</evidence>
<keyword evidence="2" id="KW-1003">Cell membrane</keyword>
<protein>
    <submittedName>
        <fullName evidence="7">Transporter</fullName>
    </submittedName>
</protein>
<gene>
    <name evidence="7" type="ORF">LT85_1310</name>
</gene>
<dbReference type="InterPro" id="IPR001123">
    <property type="entry name" value="LeuE-type"/>
</dbReference>
<dbReference type="OrthoDB" id="9804822at2"/>
<reference evidence="8" key="1">
    <citation type="journal article" date="2014" name="Soil Biol. Biochem.">
        <title>Structure and function of bacterial communities in ageing soils: Insights from the Mendocino ecological staircase.</title>
        <authorList>
            <person name="Uroz S."/>
            <person name="Tech J.J."/>
            <person name="Sawaya N.A."/>
            <person name="Frey-Klett P."/>
            <person name="Leveau J.H.J."/>
        </authorList>
    </citation>
    <scope>NUCLEOTIDE SEQUENCE [LARGE SCALE GENOMIC DNA]</scope>
    <source>
        <strain evidence="8">Cal35</strain>
    </source>
</reference>
<dbReference type="Proteomes" id="UP000030302">
    <property type="component" value="Chromosome"/>
</dbReference>
<keyword evidence="4 6" id="KW-1133">Transmembrane helix</keyword>
<dbReference type="GO" id="GO:0005886">
    <property type="term" value="C:plasma membrane"/>
    <property type="evidence" value="ECO:0007669"/>
    <property type="project" value="UniProtKB-SubCell"/>
</dbReference>
<evidence type="ECO:0000313" key="7">
    <source>
        <dbReference type="EMBL" id="AIY40468.1"/>
    </source>
</evidence>
<feature type="transmembrane region" description="Helical" evidence="6">
    <location>
        <begin position="143"/>
        <end position="167"/>
    </location>
</feature>